<dbReference type="RefSeq" id="WP_126761275.1">
    <property type="nucleotide sequence ID" value="NZ_JBHLTZ010000004.1"/>
</dbReference>
<comment type="pathway">
    <text evidence="9">Protein modification; lipoprotein biosynthesis (N-acyl transfer).</text>
</comment>
<dbReference type="PROSITE" id="PS50263">
    <property type="entry name" value="CN_HYDROLASE"/>
    <property type="match status" value="1"/>
</dbReference>
<dbReference type="OrthoDB" id="9804277at2"/>
<evidence type="ECO:0000313" key="12">
    <source>
        <dbReference type="Proteomes" id="UP000287198"/>
    </source>
</evidence>
<proteinExistence type="inferred from homology"/>
<protein>
    <recommendedName>
        <fullName evidence="9">Apolipoprotein N-acyltransferase</fullName>
        <shortName evidence="9">ALP N-acyltransferase</shortName>
        <ecNumber evidence="9">2.3.1.269</ecNumber>
    </recommendedName>
</protein>
<keyword evidence="7 9" id="KW-0472">Membrane</keyword>
<feature type="transmembrane region" description="Helical" evidence="9">
    <location>
        <begin position="482"/>
        <end position="506"/>
    </location>
</feature>
<feature type="transmembrane region" description="Helical" evidence="9">
    <location>
        <begin position="61"/>
        <end position="79"/>
    </location>
</feature>
<feature type="transmembrane region" description="Helical" evidence="9">
    <location>
        <begin position="124"/>
        <end position="142"/>
    </location>
</feature>
<dbReference type="InterPro" id="IPR036526">
    <property type="entry name" value="C-N_Hydrolase_sf"/>
</dbReference>
<dbReference type="GO" id="GO:0005886">
    <property type="term" value="C:plasma membrane"/>
    <property type="evidence" value="ECO:0007669"/>
    <property type="project" value="UniProtKB-SubCell"/>
</dbReference>
<gene>
    <name evidence="9 11" type="primary">lnt</name>
    <name evidence="11" type="ORF">CWI69_01580</name>
</gene>
<dbReference type="EC" id="2.3.1.269" evidence="9"/>
<dbReference type="SUPFAM" id="SSF56317">
    <property type="entry name" value="Carbon-nitrogen hydrolase"/>
    <property type="match status" value="1"/>
</dbReference>
<feature type="transmembrane region" description="Helical" evidence="9">
    <location>
        <begin position="193"/>
        <end position="212"/>
    </location>
</feature>
<keyword evidence="4 9" id="KW-0808">Transferase</keyword>
<feature type="domain" description="CN hydrolase" evidence="10">
    <location>
        <begin position="225"/>
        <end position="475"/>
    </location>
</feature>
<evidence type="ECO:0000256" key="7">
    <source>
        <dbReference type="ARBA" id="ARBA00023136"/>
    </source>
</evidence>
<evidence type="ECO:0000256" key="1">
    <source>
        <dbReference type="ARBA" id="ARBA00004651"/>
    </source>
</evidence>
<evidence type="ECO:0000256" key="4">
    <source>
        <dbReference type="ARBA" id="ARBA00022679"/>
    </source>
</evidence>
<dbReference type="GO" id="GO:0016410">
    <property type="term" value="F:N-acyltransferase activity"/>
    <property type="evidence" value="ECO:0007669"/>
    <property type="project" value="UniProtKB-UniRule"/>
</dbReference>
<sequence>MASRHRRWQAALTRIACVLLGVLLVFSYAPFNQAWLPLPILALMIWLLQDKAPADVWRLGYYFGFGWFAAGLSWIYVSIDTFGGLHPIATVGILMLLFLYLSLFPALAFWSWRWLTVRVHAQAYWSLPLTWLIAESLRGWLLTGFPWLELGYTQTDTWLASYAPWFGGSGITTVLITLALLTVYWLKQRSWHAPALIASLLLLPLLLSQLTAVSRTGDNASIALVQGNINQSIKWDPDQHWPNLSRYLDLSRPLYNTHDVIIWPESAVTMPEPYTDDILAVIHDEMATTQTAFITGIIDIDRDNYFNSVIALGQDGLEAVHEAYQHGHSNRYQKHQLLPIGEFVPFGDLLRPLAPLFNLPMSSFSRGYAVQEPLRAHGWEFATAICYEIAFPGHVRANFTSTTEFLLTVSNDTWFGRSHGPAQHMQIARMRAIELGRPLIRSTNSGITAMVDENGDWLARAPQFSSTTLSAQVPLVSGLTPYFLWGAYGSWMFALLIVILGVLPVVNRRQNK</sequence>
<feature type="transmembrane region" description="Helical" evidence="9">
    <location>
        <begin position="12"/>
        <end position="28"/>
    </location>
</feature>
<comment type="similarity">
    <text evidence="2 9">Belongs to the CN hydrolase family. Apolipoprotein N-acyltransferase subfamily.</text>
</comment>
<evidence type="ECO:0000256" key="2">
    <source>
        <dbReference type="ARBA" id="ARBA00010065"/>
    </source>
</evidence>
<dbReference type="HAMAP" id="MF_01148">
    <property type="entry name" value="Lnt"/>
    <property type="match status" value="1"/>
</dbReference>
<dbReference type="GO" id="GO:0042158">
    <property type="term" value="P:lipoprotein biosynthetic process"/>
    <property type="evidence" value="ECO:0007669"/>
    <property type="project" value="UniProtKB-UniRule"/>
</dbReference>
<accession>A0A432XZJ4</accession>
<comment type="catalytic activity">
    <reaction evidence="9">
        <text>N-terminal S-1,2-diacyl-sn-glyceryl-L-cysteinyl-[lipoprotein] + a glycerophospholipid = N-acyl-S-1,2-diacyl-sn-glyceryl-L-cysteinyl-[lipoprotein] + a 2-acyl-sn-glycero-3-phospholipid + H(+)</text>
        <dbReference type="Rhea" id="RHEA:48228"/>
        <dbReference type="Rhea" id="RHEA-COMP:14681"/>
        <dbReference type="Rhea" id="RHEA-COMP:14684"/>
        <dbReference type="ChEBI" id="CHEBI:15378"/>
        <dbReference type="ChEBI" id="CHEBI:136912"/>
        <dbReference type="ChEBI" id="CHEBI:140656"/>
        <dbReference type="ChEBI" id="CHEBI:140657"/>
        <dbReference type="ChEBI" id="CHEBI:140660"/>
        <dbReference type="EC" id="2.3.1.269"/>
    </reaction>
</comment>
<dbReference type="InterPro" id="IPR045378">
    <property type="entry name" value="LNT_N"/>
</dbReference>
<feature type="transmembrane region" description="Helical" evidence="9">
    <location>
        <begin position="85"/>
        <end position="112"/>
    </location>
</feature>
<evidence type="ECO:0000256" key="9">
    <source>
        <dbReference type="HAMAP-Rule" id="MF_01148"/>
    </source>
</evidence>
<dbReference type="AlphaFoldDB" id="A0A432XZJ4"/>
<comment type="subcellular location">
    <subcellularLocation>
        <location evidence="1 9">Cell membrane</location>
        <topology evidence="1 9">Multi-pass membrane protein</topology>
    </subcellularLocation>
</comment>
<dbReference type="InterPro" id="IPR004563">
    <property type="entry name" value="Apolipo_AcylTrfase"/>
</dbReference>
<dbReference type="Gene3D" id="3.60.110.10">
    <property type="entry name" value="Carbon-nitrogen hydrolase"/>
    <property type="match status" value="1"/>
</dbReference>
<feature type="transmembrane region" description="Helical" evidence="9">
    <location>
        <begin position="34"/>
        <end position="49"/>
    </location>
</feature>
<keyword evidence="11" id="KW-0449">Lipoprotein</keyword>
<dbReference type="Pfam" id="PF20154">
    <property type="entry name" value="LNT_N"/>
    <property type="match status" value="1"/>
</dbReference>
<keyword evidence="5 9" id="KW-0812">Transmembrane</keyword>
<keyword evidence="6 9" id="KW-1133">Transmembrane helix</keyword>
<comment type="caution">
    <text evidence="11">The sequence shown here is derived from an EMBL/GenBank/DDBJ whole genome shotgun (WGS) entry which is preliminary data.</text>
</comment>
<evidence type="ECO:0000256" key="5">
    <source>
        <dbReference type="ARBA" id="ARBA00022692"/>
    </source>
</evidence>
<dbReference type="NCBIfam" id="TIGR00546">
    <property type="entry name" value="lnt"/>
    <property type="match status" value="1"/>
</dbReference>
<evidence type="ECO:0000256" key="8">
    <source>
        <dbReference type="ARBA" id="ARBA00023315"/>
    </source>
</evidence>
<organism evidence="11 12">
    <name type="scientific">Pseudidiomarina halophila</name>
    <dbReference type="NCBI Taxonomy" id="1449799"/>
    <lineage>
        <taxon>Bacteria</taxon>
        <taxon>Pseudomonadati</taxon>
        <taxon>Pseudomonadota</taxon>
        <taxon>Gammaproteobacteria</taxon>
        <taxon>Alteromonadales</taxon>
        <taxon>Idiomarinaceae</taxon>
        <taxon>Pseudidiomarina</taxon>
    </lineage>
</organism>
<evidence type="ECO:0000259" key="10">
    <source>
        <dbReference type="PROSITE" id="PS50263"/>
    </source>
</evidence>
<dbReference type="InterPro" id="IPR003010">
    <property type="entry name" value="C-N_Hydrolase"/>
</dbReference>
<dbReference type="UniPathway" id="UPA00666"/>
<dbReference type="PANTHER" id="PTHR38686:SF1">
    <property type="entry name" value="APOLIPOPROTEIN N-ACYLTRANSFERASE"/>
    <property type="match status" value="1"/>
</dbReference>
<reference evidence="12" key="1">
    <citation type="journal article" date="2018" name="Front. Microbiol.">
        <title>Genome-Based Analysis Reveals the Taxonomy and Diversity of the Family Idiomarinaceae.</title>
        <authorList>
            <person name="Liu Y."/>
            <person name="Lai Q."/>
            <person name="Shao Z."/>
        </authorList>
    </citation>
    <scope>NUCLEOTIDE SEQUENCE [LARGE SCALE GENOMIC DNA]</scope>
    <source>
        <strain evidence="12">BH195</strain>
    </source>
</reference>
<feature type="transmembrane region" description="Helical" evidence="9">
    <location>
        <begin position="162"/>
        <end position="186"/>
    </location>
</feature>
<evidence type="ECO:0000256" key="3">
    <source>
        <dbReference type="ARBA" id="ARBA00022475"/>
    </source>
</evidence>
<keyword evidence="8 9" id="KW-0012">Acyltransferase</keyword>
<dbReference type="EMBL" id="PIPW01000001">
    <property type="protein sequence ID" value="RUO54146.1"/>
    <property type="molecule type" value="Genomic_DNA"/>
</dbReference>
<dbReference type="Proteomes" id="UP000287198">
    <property type="component" value="Unassembled WGS sequence"/>
</dbReference>
<evidence type="ECO:0000256" key="6">
    <source>
        <dbReference type="ARBA" id="ARBA00022989"/>
    </source>
</evidence>
<comment type="function">
    <text evidence="9">Catalyzes the phospholipid dependent N-acylation of the N-terminal cysteine of apolipoprotein, the last step in lipoprotein maturation.</text>
</comment>
<dbReference type="CDD" id="cd07571">
    <property type="entry name" value="ALP_N-acyl_transferase"/>
    <property type="match status" value="1"/>
</dbReference>
<dbReference type="PANTHER" id="PTHR38686">
    <property type="entry name" value="APOLIPOPROTEIN N-ACYLTRANSFERASE"/>
    <property type="match status" value="1"/>
</dbReference>
<evidence type="ECO:0000313" key="11">
    <source>
        <dbReference type="EMBL" id="RUO54146.1"/>
    </source>
</evidence>
<keyword evidence="3 9" id="KW-1003">Cell membrane</keyword>
<name>A0A432XZJ4_9GAMM</name>
<keyword evidence="12" id="KW-1185">Reference proteome</keyword>
<dbReference type="Pfam" id="PF00795">
    <property type="entry name" value="CN_hydrolase"/>
    <property type="match status" value="1"/>
</dbReference>